<dbReference type="PROSITE" id="PS50850">
    <property type="entry name" value="MFS"/>
    <property type="match status" value="1"/>
</dbReference>
<feature type="transmembrane region" description="Helical" evidence="4">
    <location>
        <begin position="172"/>
        <end position="190"/>
    </location>
</feature>
<dbReference type="InterPro" id="IPR011701">
    <property type="entry name" value="MFS"/>
</dbReference>
<dbReference type="RefSeq" id="WP_150375643.1">
    <property type="nucleotide sequence ID" value="NZ_CP044067.1"/>
</dbReference>
<organism evidence="6 7">
    <name type="scientific">Cupriavidus pauculus</name>
    <dbReference type="NCBI Taxonomy" id="82633"/>
    <lineage>
        <taxon>Bacteria</taxon>
        <taxon>Pseudomonadati</taxon>
        <taxon>Pseudomonadota</taxon>
        <taxon>Betaproteobacteria</taxon>
        <taxon>Burkholderiales</taxon>
        <taxon>Burkholderiaceae</taxon>
        <taxon>Cupriavidus</taxon>
    </lineage>
</organism>
<protein>
    <submittedName>
        <fullName evidence="6">MFS transporter</fullName>
    </submittedName>
</protein>
<feature type="transmembrane region" description="Helical" evidence="4">
    <location>
        <begin position="311"/>
        <end position="330"/>
    </location>
</feature>
<evidence type="ECO:0000256" key="4">
    <source>
        <dbReference type="SAM" id="Phobius"/>
    </source>
</evidence>
<sequence length="411" mass="44056">MEHSPQRWWQTTWGLVLAGGLVMGIALGVRHVQGMFLLPIIMDRGWTRESFGLAMAVQNLTWGLAQPLTGMLADRFGSWKVMAGGLLLYGIGLIAMTHATTVQSLIWTGGICIGIAQSGTTFGVVYGALSRMVPPARRSWALGVAGAIGGIGQFLLVPAAQAMLSGLGWRGALMWLGIFALALLPMGLPFQDRRPDAAAESDTAAQPRLLPALREAFGHSGFWLLNLGFLACGFQLAFIASHLPAYLVDKGMRPADGMAALAIIALSNVAGIYAFGLLGARYTRKYLLSAIYLLRTAAMALFVLLPVTSASLYLFAAAMGFMWLGTVPLTNGIVSQIFGVRYLATLFGFVFFGHQLGSFLGVWLGGAVFEATHSYDLVWLCAMALGVVAAALHWPIDDREIVRTVPAFAMR</sequence>
<feature type="transmembrane region" description="Helical" evidence="4">
    <location>
        <begin position="12"/>
        <end position="32"/>
    </location>
</feature>
<evidence type="ECO:0000259" key="5">
    <source>
        <dbReference type="PROSITE" id="PS50850"/>
    </source>
</evidence>
<feature type="transmembrane region" description="Helical" evidence="4">
    <location>
        <begin position="259"/>
        <end position="279"/>
    </location>
</feature>
<dbReference type="Gene3D" id="1.20.1250.20">
    <property type="entry name" value="MFS general substrate transporter like domains"/>
    <property type="match status" value="1"/>
</dbReference>
<dbReference type="Proteomes" id="UP000322822">
    <property type="component" value="Chromosome 2"/>
</dbReference>
<feature type="transmembrane region" description="Helical" evidence="4">
    <location>
        <begin position="377"/>
        <end position="396"/>
    </location>
</feature>
<feature type="transmembrane region" description="Helical" evidence="4">
    <location>
        <begin position="81"/>
        <end position="99"/>
    </location>
</feature>
<dbReference type="InterPro" id="IPR020846">
    <property type="entry name" value="MFS_dom"/>
</dbReference>
<evidence type="ECO:0000256" key="2">
    <source>
        <dbReference type="ARBA" id="ARBA00022989"/>
    </source>
</evidence>
<feature type="domain" description="Major facilitator superfamily (MFS) profile" evidence="5">
    <location>
        <begin position="12"/>
        <end position="401"/>
    </location>
</feature>
<evidence type="ECO:0000256" key="1">
    <source>
        <dbReference type="ARBA" id="ARBA00022692"/>
    </source>
</evidence>
<evidence type="ECO:0000313" key="6">
    <source>
        <dbReference type="EMBL" id="QET05456.1"/>
    </source>
</evidence>
<dbReference type="OrthoDB" id="146345at2"/>
<proteinExistence type="predicted"/>
<feature type="transmembrane region" description="Helical" evidence="4">
    <location>
        <begin position="223"/>
        <end position="247"/>
    </location>
</feature>
<dbReference type="CDD" id="cd17355">
    <property type="entry name" value="MFS_YcxA_like"/>
    <property type="match status" value="1"/>
</dbReference>
<reference evidence="6 7" key="1">
    <citation type="submission" date="2019-09" db="EMBL/GenBank/DDBJ databases">
        <title>FDA dAtabase for Regulatory Grade micrObial Sequences (FDA-ARGOS): Supporting development and validation of Infectious Disease Dx tests.</title>
        <authorList>
            <person name="Sciortino C."/>
            <person name="Tallon L."/>
            <person name="Sadzewicz L."/>
            <person name="Vavikolanu K."/>
            <person name="Mehta A."/>
            <person name="Aluvathingal J."/>
            <person name="Nadendla S."/>
            <person name="Nandy P."/>
            <person name="Geyer C."/>
            <person name="Yan Y."/>
            <person name="Sichtig H."/>
        </authorList>
    </citation>
    <scope>NUCLEOTIDE SEQUENCE [LARGE SCALE GENOMIC DNA]</scope>
    <source>
        <strain evidence="6 7">FDAARGOS_664</strain>
    </source>
</reference>
<gene>
    <name evidence="6" type="ORF">FOB72_25975</name>
</gene>
<evidence type="ECO:0000313" key="7">
    <source>
        <dbReference type="Proteomes" id="UP000322822"/>
    </source>
</evidence>
<dbReference type="SUPFAM" id="SSF103473">
    <property type="entry name" value="MFS general substrate transporter"/>
    <property type="match status" value="1"/>
</dbReference>
<dbReference type="Pfam" id="PF07690">
    <property type="entry name" value="MFS_1"/>
    <property type="match status" value="1"/>
</dbReference>
<feature type="transmembrane region" description="Helical" evidence="4">
    <location>
        <begin position="140"/>
        <end position="160"/>
    </location>
</feature>
<accession>A0A5P2HBR3</accession>
<dbReference type="PANTHER" id="PTHR11360:SF284">
    <property type="entry name" value="EG:103B4.3 PROTEIN-RELATED"/>
    <property type="match status" value="1"/>
</dbReference>
<keyword evidence="1 4" id="KW-0812">Transmembrane</keyword>
<keyword evidence="2 4" id="KW-1133">Transmembrane helix</keyword>
<dbReference type="EMBL" id="CP044067">
    <property type="protein sequence ID" value="QET05456.1"/>
    <property type="molecule type" value="Genomic_DNA"/>
</dbReference>
<dbReference type="PANTHER" id="PTHR11360">
    <property type="entry name" value="MONOCARBOXYLATE TRANSPORTER"/>
    <property type="match status" value="1"/>
</dbReference>
<evidence type="ECO:0000256" key="3">
    <source>
        <dbReference type="ARBA" id="ARBA00023136"/>
    </source>
</evidence>
<feature type="transmembrane region" description="Helical" evidence="4">
    <location>
        <begin position="286"/>
        <end position="305"/>
    </location>
</feature>
<dbReference type="GO" id="GO:0022857">
    <property type="term" value="F:transmembrane transporter activity"/>
    <property type="evidence" value="ECO:0007669"/>
    <property type="project" value="InterPro"/>
</dbReference>
<dbReference type="InterPro" id="IPR050327">
    <property type="entry name" value="Proton-linked_MCT"/>
</dbReference>
<keyword evidence="3 4" id="KW-0472">Membrane</keyword>
<feature type="transmembrane region" description="Helical" evidence="4">
    <location>
        <begin position="342"/>
        <end position="365"/>
    </location>
</feature>
<feature type="transmembrane region" description="Helical" evidence="4">
    <location>
        <begin position="105"/>
        <end position="128"/>
    </location>
</feature>
<name>A0A5P2HBR3_9BURK</name>
<dbReference type="InterPro" id="IPR036259">
    <property type="entry name" value="MFS_trans_sf"/>
</dbReference>
<dbReference type="AlphaFoldDB" id="A0A5P2HBR3"/>